<dbReference type="KEGG" id="zpl:ZBT109_2014"/>
<evidence type="ECO:0000259" key="1">
    <source>
        <dbReference type="Pfam" id="PF00535"/>
    </source>
</evidence>
<dbReference type="Pfam" id="PF00535">
    <property type="entry name" value="Glycos_transf_2"/>
    <property type="match status" value="1"/>
</dbReference>
<feature type="domain" description="Glycosyltransferase 2-like" evidence="1">
    <location>
        <begin position="4"/>
        <end position="131"/>
    </location>
</feature>
<dbReference type="Proteomes" id="UP000267342">
    <property type="component" value="Chromosome"/>
</dbReference>
<keyword evidence="3" id="KW-1185">Reference proteome</keyword>
<evidence type="ECO:0000313" key="3">
    <source>
        <dbReference type="Proteomes" id="UP000267342"/>
    </source>
</evidence>
<dbReference type="CDD" id="cd00761">
    <property type="entry name" value="Glyco_tranf_GTA_type"/>
    <property type="match status" value="1"/>
</dbReference>
<dbReference type="InterPro" id="IPR029044">
    <property type="entry name" value="Nucleotide-diphossugar_trans"/>
</dbReference>
<dbReference type="RefSeq" id="WP_027704713.1">
    <property type="nucleotide sequence ID" value="NZ_AP018933.1"/>
</dbReference>
<dbReference type="SUPFAM" id="SSF53448">
    <property type="entry name" value="Nucleotide-diphospho-sugar transferases"/>
    <property type="match status" value="1"/>
</dbReference>
<name>A0A348HGK8_9GAMM</name>
<keyword evidence="2" id="KW-0808">Transferase</keyword>
<dbReference type="AlphaFoldDB" id="A0A348HGK8"/>
<sequence length="296" mass="33444">MKASLIVAASGRDTHLVNTLRCALAQRYAQLEVLVLDSVDNRSLIAEDFLERKQARIRHMVLPKRSRLALYNHALTHATGDVLIFITDHVSFGPYFVDQHMACYLEAQMGAVQGRIVTSETASSRVPTLSRTCQLKGQFNCLAGGRTNRLGEHNFSVRRQAAEQIGLFDEQMDASVEWAGADYGLRCYQAGWHVRFEAQAELVPHGRQSVASERLRCQQRLEGHHLVAQALFAHRHLSPLMRWCHRVLQRWQGWSDIQQRQNDAWKAVAAEADAIRVHASEPSSLMIEVMTPHPHG</sequence>
<proteinExistence type="predicted"/>
<accession>A0A348HGK8</accession>
<organism evidence="2 3">
    <name type="scientific">Zymobacter palmae</name>
    <dbReference type="NCBI Taxonomy" id="33074"/>
    <lineage>
        <taxon>Bacteria</taxon>
        <taxon>Pseudomonadati</taxon>
        <taxon>Pseudomonadota</taxon>
        <taxon>Gammaproteobacteria</taxon>
        <taxon>Oceanospirillales</taxon>
        <taxon>Halomonadaceae</taxon>
        <taxon>Zymobacter group</taxon>
        <taxon>Zymobacter</taxon>
    </lineage>
</organism>
<reference evidence="2 3" key="1">
    <citation type="submission" date="2018-09" db="EMBL/GenBank/DDBJ databases">
        <title>Zymobacter palmae IAM14233 (=T109) whole genome analysis.</title>
        <authorList>
            <person name="Yanase H."/>
        </authorList>
    </citation>
    <scope>NUCLEOTIDE SEQUENCE [LARGE SCALE GENOMIC DNA]</scope>
    <source>
        <strain evidence="2 3">IAM14233</strain>
    </source>
</reference>
<protein>
    <submittedName>
        <fullName evidence="2">Glycosyl transferase, family 2</fullName>
    </submittedName>
</protein>
<dbReference type="GO" id="GO:0016740">
    <property type="term" value="F:transferase activity"/>
    <property type="evidence" value="ECO:0007669"/>
    <property type="project" value="UniProtKB-KW"/>
</dbReference>
<gene>
    <name evidence="2" type="ORF">ZBT109_2014</name>
</gene>
<evidence type="ECO:0000313" key="2">
    <source>
        <dbReference type="EMBL" id="BBG30760.1"/>
    </source>
</evidence>
<dbReference type="Gene3D" id="3.90.550.10">
    <property type="entry name" value="Spore Coat Polysaccharide Biosynthesis Protein SpsA, Chain A"/>
    <property type="match status" value="1"/>
</dbReference>
<dbReference type="OrthoDB" id="9797391at2"/>
<dbReference type="STRING" id="1123510.GCA_000620025_01174"/>
<dbReference type="InterPro" id="IPR001173">
    <property type="entry name" value="Glyco_trans_2-like"/>
</dbReference>
<dbReference type="EMBL" id="AP018933">
    <property type="protein sequence ID" value="BBG30760.1"/>
    <property type="molecule type" value="Genomic_DNA"/>
</dbReference>